<name>A0ABP5C3E9_9ACTN</name>
<proteinExistence type="predicted"/>
<sequence length="751" mass="78149">MTDLPDLAPGQLAFHDDDVPAFPAGVYQITAHQDLSAATDGYFTKPAVQDFEVRAPQFALDPGETASLYPPADTAGDYSEVLAHIVLTEPTLPWERDIPGTDMRTPWFALLVLTDAEIVSTTVTTPAALLRPDPNVIKPDLDPTALPAAIAASATTALVLSADVFQAVIPTAAELPYLAHVRSANLSGQDGGSTEVGTFAVVVASRFPDSTAAPGTSGTRNRVHLVSLEGHGALLTGHPDFGHKLSGGPRDVALVSLASWSFVSAKAAGGTFAALMGDLVDSAHGDPRALLLRAPVPKLPAPRTPAQQEAQDRIAAGYVPLDYATATGEQTFAWYRGPWTPEVAQPLPAKPEPGRYTSADQATVFIEQNGVFDLSYAAAWTLGRTAGLADRAFATALYQFRRRVHQLVDLALSRIAALGDTLSGPATLVTANPVTRRFGNLVAAGLGDTVHTAVLALDAATGANAPTVAPPPPAPGLSPRSQVTAFLGTPAGLALIAQAGTDAADGSLAPVGTRVAALARMEGVPFTHLVPHPSMLPVESIRFFHVDPGWTGALIDGALSVAVESSRDLYVLSVFDAVLDKTVADAQKEGTPVAGLLLRSSVVSGWPGLTVTAKAGSAPVGVPVVKRLSADVLLCLFAAVPDTVWLTEPAHGLVFGAQDGFVLELRSLTPPVGVPAARPRFPETGDLTQYLRPAPDGAPARVLSITALVAALKTRLGVTRLGAADFAVLLVRAPERLVFAPHKTLSLERES</sequence>
<comment type="caution">
    <text evidence="1">The sequence shown here is derived from an EMBL/GenBank/DDBJ whole genome shotgun (WGS) entry which is preliminary data.</text>
</comment>
<reference evidence="2" key="1">
    <citation type="journal article" date="2019" name="Int. J. Syst. Evol. Microbiol.">
        <title>The Global Catalogue of Microorganisms (GCM) 10K type strain sequencing project: providing services to taxonomists for standard genome sequencing and annotation.</title>
        <authorList>
            <consortium name="The Broad Institute Genomics Platform"/>
            <consortium name="The Broad Institute Genome Sequencing Center for Infectious Disease"/>
            <person name="Wu L."/>
            <person name="Ma J."/>
        </authorList>
    </citation>
    <scope>NUCLEOTIDE SEQUENCE [LARGE SCALE GENOMIC DNA]</scope>
    <source>
        <strain evidence="2">JCM 16013</strain>
    </source>
</reference>
<keyword evidence="2" id="KW-1185">Reference proteome</keyword>
<dbReference type="EMBL" id="BAAAQM010000004">
    <property type="protein sequence ID" value="GAA1957068.1"/>
    <property type="molecule type" value="Genomic_DNA"/>
</dbReference>
<dbReference type="RefSeq" id="WP_344655841.1">
    <property type="nucleotide sequence ID" value="NZ_BAAAQM010000004.1"/>
</dbReference>
<evidence type="ECO:0000313" key="1">
    <source>
        <dbReference type="EMBL" id="GAA1957068.1"/>
    </source>
</evidence>
<dbReference type="Proteomes" id="UP001499854">
    <property type="component" value="Unassembled WGS sequence"/>
</dbReference>
<accession>A0ABP5C3E9</accession>
<protein>
    <recommendedName>
        <fullName evidence="3">Baseplate protein J-like domain-containing protein</fullName>
    </recommendedName>
</protein>
<gene>
    <name evidence="1" type="ORF">GCM10009838_11280</name>
</gene>
<evidence type="ECO:0008006" key="3">
    <source>
        <dbReference type="Google" id="ProtNLM"/>
    </source>
</evidence>
<organism evidence="1 2">
    <name type="scientific">Catenulispora subtropica</name>
    <dbReference type="NCBI Taxonomy" id="450798"/>
    <lineage>
        <taxon>Bacteria</taxon>
        <taxon>Bacillati</taxon>
        <taxon>Actinomycetota</taxon>
        <taxon>Actinomycetes</taxon>
        <taxon>Catenulisporales</taxon>
        <taxon>Catenulisporaceae</taxon>
        <taxon>Catenulispora</taxon>
    </lineage>
</organism>
<evidence type="ECO:0000313" key="2">
    <source>
        <dbReference type="Proteomes" id="UP001499854"/>
    </source>
</evidence>